<comment type="caution">
    <text evidence="3">The sequence shown here is derived from an EMBL/GenBank/DDBJ whole genome shotgun (WGS) entry which is preliminary data.</text>
</comment>
<dbReference type="Gene3D" id="2.80.10.50">
    <property type="match status" value="2"/>
</dbReference>
<dbReference type="Pfam" id="PF14200">
    <property type="entry name" value="RicinB_lectin_2"/>
    <property type="match status" value="1"/>
</dbReference>
<dbReference type="AlphaFoldDB" id="A0A7W8F4G9"/>
<reference evidence="3 4" key="1">
    <citation type="submission" date="2020-08" db="EMBL/GenBank/DDBJ databases">
        <title>Genomic Encyclopedia of Type Strains, Phase III (KMG-III): the genomes of soil and plant-associated and newly described type strains.</title>
        <authorList>
            <person name="Whitman W."/>
        </authorList>
    </citation>
    <scope>NUCLEOTIDE SEQUENCE [LARGE SCALE GENOMIC DNA]</scope>
    <source>
        <strain evidence="3 4">CECT 3259</strain>
    </source>
</reference>
<gene>
    <name evidence="3" type="ORF">FHS36_003758</name>
</gene>
<dbReference type="RefSeq" id="WP_102919412.1">
    <property type="nucleotide sequence ID" value="NZ_JACHJF010000011.1"/>
</dbReference>
<dbReference type="PROSITE" id="PS50231">
    <property type="entry name" value="RICIN_B_LECTIN"/>
    <property type="match status" value="1"/>
</dbReference>
<dbReference type="SUPFAM" id="SSF50370">
    <property type="entry name" value="Ricin B-like lectins"/>
    <property type="match status" value="1"/>
</dbReference>
<dbReference type="OrthoDB" id="177947at2"/>
<dbReference type="InterPro" id="IPR000772">
    <property type="entry name" value="Ricin_B_lectin"/>
</dbReference>
<dbReference type="EMBL" id="JACHJF010000011">
    <property type="protein sequence ID" value="MBB5120316.1"/>
    <property type="molecule type" value="Genomic_DNA"/>
</dbReference>
<protein>
    <recommendedName>
        <fullName evidence="2">Ricin B lectin domain-containing protein</fullName>
    </recommendedName>
</protein>
<dbReference type="CDD" id="cd00161">
    <property type="entry name" value="beta-trefoil_Ricin-like"/>
    <property type="match status" value="1"/>
</dbReference>
<evidence type="ECO:0000313" key="4">
    <source>
        <dbReference type="Proteomes" id="UP000528608"/>
    </source>
</evidence>
<proteinExistence type="predicted"/>
<organism evidence="3 4">
    <name type="scientific">Streptomyces eurocidicus</name>
    <name type="common">Streptoverticillium eurocidicus</name>
    <dbReference type="NCBI Taxonomy" id="66423"/>
    <lineage>
        <taxon>Bacteria</taxon>
        <taxon>Bacillati</taxon>
        <taxon>Actinomycetota</taxon>
        <taxon>Actinomycetes</taxon>
        <taxon>Kitasatosporales</taxon>
        <taxon>Streptomycetaceae</taxon>
        <taxon>Streptomyces</taxon>
    </lineage>
</organism>
<dbReference type="Proteomes" id="UP000528608">
    <property type="component" value="Unassembled WGS sequence"/>
</dbReference>
<sequence>MLATTAIADASPTSERSAGWQPQPGQTYQFSSRWSGRCLDVAGTGEFSNIRQWDCLRSSEQRWTFESAGGGYYYVHPVFDAGKCLDVDTRAQSGDYGGNVHLYHCWQGQNQMWRLDDIGDGWFSVIAHHNYKALDVDTRNGNINNANVHNWTYWGGNNQMWRISPA</sequence>
<dbReference type="SMART" id="SM00458">
    <property type="entry name" value="RICIN"/>
    <property type="match status" value="1"/>
</dbReference>
<evidence type="ECO:0000313" key="3">
    <source>
        <dbReference type="EMBL" id="MBB5120316.1"/>
    </source>
</evidence>
<name>A0A7W8F4G9_STREU</name>
<evidence type="ECO:0000256" key="1">
    <source>
        <dbReference type="SAM" id="MobiDB-lite"/>
    </source>
</evidence>
<dbReference type="InterPro" id="IPR035992">
    <property type="entry name" value="Ricin_B-like_lectins"/>
</dbReference>
<evidence type="ECO:0000259" key="2">
    <source>
        <dbReference type="SMART" id="SM00458"/>
    </source>
</evidence>
<accession>A0A7W8F4G9</accession>
<feature type="region of interest" description="Disordered" evidence="1">
    <location>
        <begin position="1"/>
        <end position="24"/>
    </location>
</feature>
<feature type="domain" description="Ricin B lectin" evidence="2">
    <location>
        <begin position="26"/>
        <end position="164"/>
    </location>
</feature>